<proteinExistence type="inferred from homology"/>
<evidence type="ECO:0000256" key="4">
    <source>
        <dbReference type="ARBA" id="ARBA00022691"/>
    </source>
</evidence>
<dbReference type="InterPro" id="IPR029063">
    <property type="entry name" value="SAM-dependent_MTases_sf"/>
</dbReference>
<name>A0A1G5B055_9PAST</name>
<comment type="similarity">
    <text evidence="6">Belongs to the methyltransferase superfamily. tRNA (adenine-N(6)-)-methyltransferase family.</text>
</comment>
<gene>
    <name evidence="8" type="ORF">SAMN02910354_00560</name>
</gene>
<comment type="catalytic activity">
    <reaction evidence="6">
        <text>adenosine(37) in tRNA1(Val) + S-adenosyl-L-methionine = N(6)-methyladenosine(37) in tRNA1(Val) + S-adenosyl-L-homocysteine + H(+)</text>
        <dbReference type="Rhea" id="RHEA:43160"/>
        <dbReference type="Rhea" id="RHEA-COMP:10369"/>
        <dbReference type="Rhea" id="RHEA-COMP:10370"/>
        <dbReference type="ChEBI" id="CHEBI:15378"/>
        <dbReference type="ChEBI" id="CHEBI:57856"/>
        <dbReference type="ChEBI" id="CHEBI:59789"/>
        <dbReference type="ChEBI" id="CHEBI:74411"/>
        <dbReference type="ChEBI" id="CHEBI:74449"/>
        <dbReference type="EC" id="2.1.1.223"/>
    </reaction>
</comment>
<dbReference type="SUPFAM" id="SSF53335">
    <property type="entry name" value="S-adenosyl-L-methionine-dependent methyltransferases"/>
    <property type="match status" value="1"/>
</dbReference>
<dbReference type="PANTHER" id="PTHR47739:SF1">
    <property type="entry name" value="TRNA1(VAL) (ADENINE(37)-N6)-METHYLTRANSFERASE"/>
    <property type="match status" value="1"/>
</dbReference>
<dbReference type="Proteomes" id="UP000199588">
    <property type="component" value="Unassembled WGS sequence"/>
</dbReference>
<dbReference type="HAMAP" id="MF_01872">
    <property type="entry name" value="tRNA_methyltr_YfiC"/>
    <property type="match status" value="1"/>
</dbReference>
<dbReference type="Pfam" id="PF05175">
    <property type="entry name" value="MTS"/>
    <property type="match status" value="1"/>
</dbReference>
<keyword evidence="3 6" id="KW-0808">Transferase</keyword>
<keyword evidence="2 6" id="KW-0489">Methyltransferase</keyword>
<feature type="domain" description="Methyltransferase small" evidence="7">
    <location>
        <begin position="32"/>
        <end position="125"/>
    </location>
</feature>
<evidence type="ECO:0000256" key="3">
    <source>
        <dbReference type="ARBA" id="ARBA00022679"/>
    </source>
</evidence>
<dbReference type="InterPro" id="IPR050210">
    <property type="entry name" value="tRNA_Adenine-N(6)_MTase"/>
</dbReference>
<evidence type="ECO:0000313" key="8">
    <source>
        <dbReference type="EMBL" id="SCX83493.1"/>
    </source>
</evidence>
<reference evidence="8 9" key="1">
    <citation type="submission" date="2016-10" db="EMBL/GenBank/DDBJ databases">
        <authorList>
            <person name="Varghese N."/>
            <person name="Submissions S."/>
        </authorList>
    </citation>
    <scope>NUCLEOTIDE SEQUENCE [LARGE SCALE GENOMIC DNA]</scope>
    <source>
        <strain evidence="8 9">DSM 22022</strain>
    </source>
</reference>
<evidence type="ECO:0000313" key="9">
    <source>
        <dbReference type="Proteomes" id="UP000199588"/>
    </source>
</evidence>
<evidence type="ECO:0000259" key="7">
    <source>
        <dbReference type="Pfam" id="PF05175"/>
    </source>
</evidence>
<dbReference type="Gene3D" id="3.40.50.150">
    <property type="entry name" value="Vaccinia Virus protein VP39"/>
    <property type="match status" value="1"/>
</dbReference>
<dbReference type="EC" id="2.1.1.223" evidence="6"/>
<keyword evidence="5 6" id="KW-0819">tRNA processing</keyword>
<protein>
    <recommendedName>
        <fullName evidence="6">tRNA1(Val) (adenine(37)-N6)-methyltransferase</fullName>
        <ecNumber evidence="6">2.1.1.223</ecNumber>
    </recommendedName>
    <alternativeName>
        <fullName evidence="6">tRNA m6A37 methyltransferase</fullName>
    </alternativeName>
</protein>
<evidence type="ECO:0000256" key="5">
    <source>
        <dbReference type="ARBA" id="ARBA00022694"/>
    </source>
</evidence>
<accession>A0A1G5B055</accession>
<dbReference type="PANTHER" id="PTHR47739">
    <property type="entry name" value="TRNA1(VAL) (ADENINE(37)-N6)-METHYLTRANSFERASE"/>
    <property type="match status" value="1"/>
</dbReference>
<dbReference type="EMBL" id="FMUQ01000003">
    <property type="protein sequence ID" value="SCX83493.1"/>
    <property type="molecule type" value="Genomic_DNA"/>
</dbReference>
<evidence type="ECO:0000256" key="2">
    <source>
        <dbReference type="ARBA" id="ARBA00022603"/>
    </source>
</evidence>
<dbReference type="PROSITE" id="PS00092">
    <property type="entry name" value="N6_MTASE"/>
    <property type="match status" value="1"/>
</dbReference>
<evidence type="ECO:0000256" key="6">
    <source>
        <dbReference type="HAMAP-Rule" id="MF_01872"/>
    </source>
</evidence>
<comment type="caution">
    <text evidence="8">The sequence shown here is derived from an EMBL/GenBank/DDBJ whole genome shotgun (WGS) entry which is preliminary data.</text>
</comment>
<dbReference type="InterPro" id="IPR022882">
    <property type="entry name" value="tRNA_adenine-N6_MeTrfase"/>
</dbReference>
<dbReference type="RefSeq" id="WP_090654203.1">
    <property type="nucleotide sequence ID" value="NZ_CP015031.1"/>
</dbReference>
<dbReference type="InterPro" id="IPR007848">
    <property type="entry name" value="Small_mtfrase_dom"/>
</dbReference>
<sequence>MNNKTKSAGFTFKQFHVSHDKCAMKVGTDGILLGAWASLQGNRYLDLGTGSGLIALMLAQRTQTDCHITGVEIDSSAYRQATENVRQSPWADKIQLEQQNIVDFTRTCTKKFDTVLSNPPYFEQGVDCRDKQRDTARYTQTLSHSDWLNLAADCLTDTGRIHLILPYAAGKNLQKQTALFCARCCEVITKSGKIPQRLLLTFSKQPCTTEQSRLVVYNEQNQYTERFIALTRDFYLNF</sequence>
<organism evidence="8 9">
    <name type="scientific">Basfia succiniciproducens</name>
    <dbReference type="NCBI Taxonomy" id="653940"/>
    <lineage>
        <taxon>Bacteria</taxon>
        <taxon>Pseudomonadati</taxon>
        <taxon>Pseudomonadota</taxon>
        <taxon>Gammaproteobacteria</taxon>
        <taxon>Pasteurellales</taxon>
        <taxon>Pasteurellaceae</taxon>
        <taxon>Basfia</taxon>
    </lineage>
</organism>
<keyword evidence="9" id="KW-1185">Reference proteome</keyword>
<dbReference type="InterPro" id="IPR002052">
    <property type="entry name" value="DNA_methylase_N6_adenine_CS"/>
</dbReference>
<keyword evidence="1 6" id="KW-0963">Cytoplasm</keyword>
<keyword evidence="4 6" id="KW-0949">S-adenosyl-L-methionine</keyword>
<comment type="subcellular location">
    <subcellularLocation>
        <location evidence="6">Cytoplasm</location>
    </subcellularLocation>
</comment>
<evidence type="ECO:0000256" key="1">
    <source>
        <dbReference type="ARBA" id="ARBA00022490"/>
    </source>
</evidence>
<comment type="function">
    <text evidence="6">Specifically methylates the adenine in position 37 of tRNA(1)(Val) (anticodon cmo5UAC).</text>
</comment>
<dbReference type="CDD" id="cd02440">
    <property type="entry name" value="AdoMet_MTases"/>
    <property type="match status" value="1"/>
</dbReference>